<evidence type="ECO:0000313" key="1">
    <source>
        <dbReference type="EMBL" id="KAK4539293.1"/>
    </source>
</evidence>
<protein>
    <submittedName>
        <fullName evidence="1">Uncharacterized protein</fullName>
    </submittedName>
</protein>
<dbReference type="EMBL" id="JAVFHQ010000103">
    <property type="protein sequence ID" value="KAK4539293.1"/>
    <property type="molecule type" value="Genomic_DNA"/>
</dbReference>
<reference evidence="1 2" key="1">
    <citation type="submission" date="2021-11" db="EMBL/GenBank/DDBJ databases">
        <title>Black yeast isolated from Biological Soil Crust.</title>
        <authorList>
            <person name="Kurbessoian T."/>
        </authorList>
    </citation>
    <scope>NUCLEOTIDE SEQUENCE [LARGE SCALE GENOMIC DNA]</scope>
    <source>
        <strain evidence="1 2">CCFEE 5522</strain>
    </source>
</reference>
<organism evidence="1 2">
    <name type="scientific">Oleoguttula mirabilis</name>
    <dbReference type="NCBI Taxonomy" id="1507867"/>
    <lineage>
        <taxon>Eukaryota</taxon>
        <taxon>Fungi</taxon>
        <taxon>Dikarya</taxon>
        <taxon>Ascomycota</taxon>
        <taxon>Pezizomycotina</taxon>
        <taxon>Dothideomycetes</taxon>
        <taxon>Dothideomycetidae</taxon>
        <taxon>Mycosphaerellales</taxon>
        <taxon>Teratosphaeriaceae</taxon>
        <taxon>Oleoguttula</taxon>
    </lineage>
</organism>
<dbReference type="Proteomes" id="UP001324427">
    <property type="component" value="Unassembled WGS sequence"/>
</dbReference>
<proteinExistence type="predicted"/>
<name>A0AAV9J374_9PEZI</name>
<sequence>MATASAQVCPVVGTTTNVLPPNHPSYDTTDAEARCPVTNAKVSHHGGNIIHNHPSSPIIAEDSHQSFFDAGSCPALKNANTKDTITEATCPVVGPVSAYLPPTHPKLEEGESGKVCPVTNATLEHHKTKVHEHPSVPQDAAAQQCPVAGNVMKA</sequence>
<dbReference type="AlphaFoldDB" id="A0AAV9J374"/>
<gene>
    <name evidence="1" type="ORF">LTR36_000819</name>
</gene>
<evidence type="ECO:0000313" key="2">
    <source>
        <dbReference type="Proteomes" id="UP001324427"/>
    </source>
</evidence>
<comment type="caution">
    <text evidence="1">The sequence shown here is derived from an EMBL/GenBank/DDBJ whole genome shotgun (WGS) entry which is preliminary data.</text>
</comment>
<keyword evidence="2" id="KW-1185">Reference proteome</keyword>
<accession>A0AAV9J374</accession>